<evidence type="ECO:0000256" key="9">
    <source>
        <dbReference type="ARBA" id="ARBA00023224"/>
    </source>
</evidence>
<dbReference type="GO" id="GO:0005886">
    <property type="term" value="C:plasma membrane"/>
    <property type="evidence" value="ECO:0007669"/>
    <property type="project" value="UniProtKB-SubCell"/>
</dbReference>
<keyword evidence="5 10" id="KW-0552">Olfaction</keyword>
<evidence type="ECO:0000256" key="10">
    <source>
        <dbReference type="RuleBase" id="RU351113"/>
    </source>
</evidence>
<evidence type="ECO:0000256" key="1">
    <source>
        <dbReference type="ARBA" id="ARBA00004651"/>
    </source>
</evidence>
<dbReference type="Pfam" id="PF02949">
    <property type="entry name" value="7tm_6"/>
    <property type="match status" value="1"/>
</dbReference>
<comment type="caution">
    <text evidence="11">The sequence shown here is derived from an EMBL/GenBank/DDBJ whole genome shotgun (WGS) entry which is preliminary data.</text>
</comment>
<dbReference type="GO" id="GO:0007608">
    <property type="term" value="P:sensory perception of smell"/>
    <property type="evidence" value="ECO:0007669"/>
    <property type="project" value="UniProtKB-KW"/>
</dbReference>
<keyword evidence="3 10" id="KW-0716">Sensory transduction</keyword>
<comment type="subcellular location">
    <subcellularLocation>
        <location evidence="1 10">Cell membrane</location>
        <topology evidence="1 10">Multi-pass membrane protein</topology>
    </subcellularLocation>
</comment>
<keyword evidence="2" id="KW-1003">Cell membrane</keyword>
<feature type="transmembrane region" description="Helical" evidence="10">
    <location>
        <begin position="21"/>
        <end position="39"/>
    </location>
</feature>
<keyword evidence="4 10" id="KW-0812">Transmembrane</keyword>
<dbReference type="PANTHER" id="PTHR21137:SF35">
    <property type="entry name" value="ODORANT RECEPTOR 19A-RELATED"/>
    <property type="match status" value="1"/>
</dbReference>
<feature type="transmembrane region" description="Helical" evidence="10">
    <location>
        <begin position="235"/>
        <end position="256"/>
    </location>
</feature>
<evidence type="ECO:0000256" key="7">
    <source>
        <dbReference type="ARBA" id="ARBA00023136"/>
    </source>
</evidence>
<dbReference type="InterPro" id="IPR004117">
    <property type="entry name" value="7tm6_olfct_rcpt"/>
</dbReference>
<evidence type="ECO:0000256" key="8">
    <source>
        <dbReference type="ARBA" id="ARBA00023170"/>
    </source>
</evidence>
<feature type="transmembrane region" description="Helical" evidence="10">
    <location>
        <begin position="112"/>
        <end position="133"/>
    </location>
</feature>
<evidence type="ECO:0000313" key="11">
    <source>
        <dbReference type="EMBL" id="KAL1491473.1"/>
    </source>
</evidence>
<protein>
    <recommendedName>
        <fullName evidence="10">Odorant receptor</fullName>
    </recommendedName>
</protein>
<dbReference type="AlphaFoldDB" id="A0ABD1EA90"/>
<reference evidence="11 12" key="1">
    <citation type="submission" date="2024-05" db="EMBL/GenBank/DDBJ databases">
        <title>Genetic variation in Jamaican populations of the coffee berry borer (Hypothenemus hampei).</title>
        <authorList>
            <person name="Errbii M."/>
            <person name="Myrie A."/>
        </authorList>
    </citation>
    <scope>NUCLEOTIDE SEQUENCE [LARGE SCALE GENOMIC DNA]</scope>
    <source>
        <strain evidence="11">JA-Hopewell-2020-01-JO</strain>
        <tissue evidence="11">Whole body</tissue>
    </source>
</reference>
<keyword evidence="6 10" id="KW-1133">Transmembrane helix</keyword>
<evidence type="ECO:0000256" key="2">
    <source>
        <dbReference type="ARBA" id="ARBA00022475"/>
    </source>
</evidence>
<accession>A0ABD1EA90</accession>
<dbReference type="PANTHER" id="PTHR21137">
    <property type="entry name" value="ODORANT RECEPTOR"/>
    <property type="match status" value="1"/>
</dbReference>
<organism evidence="11 12">
    <name type="scientific">Hypothenemus hampei</name>
    <name type="common">Coffee berry borer</name>
    <dbReference type="NCBI Taxonomy" id="57062"/>
    <lineage>
        <taxon>Eukaryota</taxon>
        <taxon>Metazoa</taxon>
        <taxon>Ecdysozoa</taxon>
        <taxon>Arthropoda</taxon>
        <taxon>Hexapoda</taxon>
        <taxon>Insecta</taxon>
        <taxon>Pterygota</taxon>
        <taxon>Neoptera</taxon>
        <taxon>Endopterygota</taxon>
        <taxon>Coleoptera</taxon>
        <taxon>Polyphaga</taxon>
        <taxon>Cucujiformia</taxon>
        <taxon>Curculionidae</taxon>
        <taxon>Scolytinae</taxon>
        <taxon>Hypothenemus</taxon>
    </lineage>
</organism>
<proteinExistence type="inferred from homology"/>
<dbReference type="EMBL" id="JBDJPC010000009">
    <property type="protein sequence ID" value="KAL1491473.1"/>
    <property type="molecule type" value="Genomic_DNA"/>
</dbReference>
<name>A0ABD1EA90_HYPHA</name>
<feature type="transmembrane region" description="Helical" evidence="10">
    <location>
        <begin position="51"/>
        <end position="74"/>
    </location>
</feature>
<evidence type="ECO:0000256" key="3">
    <source>
        <dbReference type="ARBA" id="ARBA00022606"/>
    </source>
</evidence>
<sequence length="370" mass="43222">MLTITEIWPTQQNSLIRTIKITFFFICCIIFDVTLFDELQNLLELQDYQALAMHLSTFSLYIGFSIKIILFQFTKIEPMGSMLRSIEDPIFDEYPPALEKYKTKCVRISNGVALFYFSSVAISILVYLLKPLYTEYTLPITFSHELSFVTHYALYFLQSFCCYYLVMIGISYDLIVIGLINIATTQLDILREQITNFKPEHQSEKLMEDEEYKFFSRCIQKHEAILKYVGETEDVFTLIFLAQCLITIFAFCNGLFQLAHNGELFSIEFYFNCSFTFDVLFEMGVPCWFATLLTNKSVEVSDACYNYNWLHSSTKVKKLLLIIQCRGQRPLYITAGKITHLSLQAYLQVLKSGYSYFALMQTLYQQKNQW</sequence>
<comment type="caution">
    <text evidence="10">Lacks conserved residue(s) required for the propagation of feature annotation.</text>
</comment>
<gene>
    <name evidence="11" type="ORF">ABEB36_012068</name>
</gene>
<keyword evidence="7 10" id="KW-0472">Membrane</keyword>
<evidence type="ECO:0000256" key="4">
    <source>
        <dbReference type="ARBA" id="ARBA00022692"/>
    </source>
</evidence>
<keyword evidence="9 10" id="KW-0807">Transducer</keyword>
<comment type="similarity">
    <text evidence="10">Belongs to the insect chemoreceptor superfamily. Heteromeric odorant receptor channel (TC 1.A.69) family.</text>
</comment>
<dbReference type="Proteomes" id="UP001566132">
    <property type="component" value="Unassembled WGS sequence"/>
</dbReference>
<keyword evidence="8 10" id="KW-0675">Receptor</keyword>
<evidence type="ECO:0000256" key="5">
    <source>
        <dbReference type="ARBA" id="ARBA00022725"/>
    </source>
</evidence>
<keyword evidence="12" id="KW-1185">Reference proteome</keyword>
<evidence type="ECO:0000313" key="12">
    <source>
        <dbReference type="Proteomes" id="UP001566132"/>
    </source>
</evidence>
<dbReference type="GO" id="GO:0007165">
    <property type="term" value="P:signal transduction"/>
    <property type="evidence" value="ECO:0007669"/>
    <property type="project" value="UniProtKB-KW"/>
</dbReference>
<evidence type="ECO:0000256" key="6">
    <source>
        <dbReference type="ARBA" id="ARBA00022989"/>
    </source>
</evidence>
<feature type="transmembrane region" description="Helical" evidence="10">
    <location>
        <begin position="153"/>
        <end position="183"/>
    </location>
</feature>